<accession>A0ABV7HWH2</accession>
<name>A0ABV7HWH2_9GAMM</name>
<dbReference type="Gene3D" id="3.40.50.1820">
    <property type="entry name" value="alpha/beta hydrolase"/>
    <property type="match status" value="1"/>
</dbReference>
<dbReference type="InterPro" id="IPR029058">
    <property type="entry name" value="AB_hydrolase_fold"/>
</dbReference>
<evidence type="ECO:0000313" key="1">
    <source>
        <dbReference type="EMBL" id="MFC3155726.1"/>
    </source>
</evidence>
<gene>
    <name evidence="1" type="ORF">ACFOEB_10990</name>
</gene>
<protein>
    <recommendedName>
        <fullName evidence="3">Alpha/beta hydrolase</fullName>
    </recommendedName>
</protein>
<dbReference type="SUPFAM" id="SSF53474">
    <property type="entry name" value="alpha/beta-Hydrolases"/>
    <property type="match status" value="1"/>
</dbReference>
<dbReference type="EMBL" id="JBHRTL010000006">
    <property type="protein sequence ID" value="MFC3155726.1"/>
    <property type="molecule type" value="Genomic_DNA"/>
</dbReference>
<reference evidence="2" key="1">
    <citation type="journal article" date="2019" name="Int. J. Syst. Evol. Microbiol.">
        <title>The Global Catalogue of Microorganisms (GCM) 10K type strain sequencing project: providing services to taxonomists for standard genome sequencing and annotation.</title>
        <authorList>
            <consortium name="The Broad Institute Genomics Platform"/>
            <consortium name="The Broad Institute Genome Sequencing Center for Infectious Disease"/>
            <person name="Wu L."/>
            <person name="Ma J."/>
        </authorList>
    </citation>
    <scope>NUCLEOTIDE SEQUENCE [LARGE SCALE GENOMIC DNA]</scope>
    <source>
        <strain evidence="2">KCTC 52141</strain>
    </source>
</reference>
<evidence type="ECO:0000313" key="2">
    <source>
        <dbReference type="Proteomes" id="UP001595548"/>
    </source>
</evidence>
<organism evidence="1 2">
    <name type="scientific">Gilvimarinus japonicus</name>
    <dbReference type="NCBI Taxonomy" id="1796469"/>
    <lineage>
        <taxon>Bacteria</taxon>
        <taxon>Pseudomonadati</taxon>
        <taxon>Pseudomonadota</taxon>
        <taxon>Gammaproteobacteria</taxon>
        <taxon>Cellvibrionales</taxon>
        <taxon>Cellvibrionaceae</taxon>
        <taxon>Gilvimarinus</taxon>
    </lineage>
</organism>
<dbReference type="RefSeq" id="WP_382416592.1">
    <property type="nucleotide sequence ID" value="NZ_AP031500.1"/>
</dbReference>
<evidence type="ECO:0008006" key="3">
    <source>
        <dbReference type="Google" id="ProtNLM"/>
    </source>
</evidence>
<sequence length="231" mass="26594">MQTRLYCRALNYQLTRADDCPRAQDAMIMLPGIGDSVERFAQEGLIDQLREANLPLDAIVADAHFGYYRDRSLLVRLQADVLEPAKRAGYHTLHFAGVSLGGFGSLLYWRDNASWRPASLTLLTPYLGEPEYYQYKLDTDVAPPQRQADKNLWPWLDASALTERRYWYVGLARSGKFYQPGQAFAELLPEVNRVEVDGEHNWQAWRRMWPPLLSVLQRDFYPLQPRSGGDI</sequence>
<proteinExistence type="predicted"/>
<comment type="caution">
    <text evidence="1">The sequence shown here is derived from an EMBL/GenBank/DDBJ whole genome shotgun (WGS) entry which is preliminary data.</text>
</comment>
<keyword evidence="2" id="KW-1185">Reference proteome</keyword>
<dbReference type="Proteomes" id="UP001595548">
    <property type="component" value="Unassembled WGS sequence"/>
</dbReference>